<dbReference type="PANTHER" id="PTHR18934:SF136">
    <property type="entry name" value="ATP-DEPENDENT RNA HELICASE DHX35-RELATED"/>
    <property type="match status" value="1"/>
</dbReference>
<comment type="catalytic activity">
    <reaction evidence="2">
        <text>ATP + H2O = ADP + phosphate + H(+)</text>
        <dbReference type="Rhea" id="RHEA:13065"/>
        <dbReference type="ChEBI" id="CHEBI:15377"/>
        <dbReference type="ChEBI" id="CHEBI:15378"/>
        <dbReference type="ChEBI" id="CHEBI:30616"/>
        <dbReference type="ChEBI" id="CHEBI:43474"/>
        <dbReference type="ChEBI" id="CHEBI:456216"/>
        <dbReference type="EC" id="3.6.4.13"/>
    </reaction>
</comment>
<evidence type="ECO:0000256" key="1">
    <source>
        <dbReference type="ARBA" id="ARBA00012552"/>
    </source>
</evidence>
<feature type="transmembrane region" description="Helical" evidence="3">
    <location>
        <begin position="35"/>
        <end position="55"/>
    </location>
</feature>
<name>A0AAD8ILJ0_9APIA</name>
<evidence type="ECO:0000256" key="2">
    <source>
        <dbReference type="ARBA" id="ARBA00047984"/>
    </source>
</evidence>
<keyword evidence="5" id="KW-1185">Reference proteome</keyword>
<proteinExistence type="predicted"/>
<reference evidence="4" key="2">
    <citation type="submission" date="2023-05" db="EMBL/GenBank/DDBJ databases">
        <authorList>
            <person name="Schelkunov M.I."/>
        </authorList>
    </citation>
    <scope>NUCLEOTIDE SEQUENCE</scope>
    <source>
        <strain evidence="4">Hsosn_3</strain>
        <tissue evidence="4">Leaf</tissue>
    </source>
</reference>
<dbReference type="GO" id="GO:0003724">
    <property type="term" value="F:RNA helicase activity"/>
    <property type="evidence" value="ECO:0007669"/>
    <property type="project" value="UniProtKB-EC"/>
</dbReference>
<protein>
    <recommendedName>
        <fullName evidence="1">RNA helicase</fullName>
        <ecNumber evidence="1">3.6.4.13</ecNumber>
    </recommendedName>
</protein>
<dbReference type="EC" id="3.6.4.13" evidence="1"/>
<dbReference type="Proteomes" id="UP001237642">
    <property type="component" value="Unassembled WGS sequence"/>
</dbReference>
<dbReference type="InterPro" id="IPR027417">
    <property type="entry name" value="P-loop_NTPase"/>
</dbReference>
<dbReference type="EMBL" id="JAUIZM010000004">
    <property type="protein sequence ID" value="KAK1387308.1"/>
    <property type="molecule type" value="Genomic_DNA"/>
</dbReference>
<dbReference type="Gene3D" id="3.40.50.300">
    <property type="entry name" value="P-loop containing nucleotide triphosphate hydrolases"/>
    <property type="match status" value="1"/>
</dbReference>
<dbReference type="SUPFAM" id="SSF52540">
    <property type="entry name" value="P-loop containing nucleoside triphosphate hydrolases"/>
    <property type="match status" value="1"/>
</dbReference>
<dbReference type="PANTHER" id="PTHR18934">
    <property type="entry name" value="ATP-DEPENDENT RNA HELICASE"/>
    <property type="match status" value="1"/>
</dbReference>
<reference evidence="4" key="1">
    <citation type="submission" date="2023-02" db="EMBL/GenBank/DDBJ databases">
        <title>Genome of toxic invasive species Heracleum sosnowskyi carries increased number of genes despite the absence of recent whole-genome duplications.</title>
        <authorList>
            <person name="Schelkunov M."/>
            <person name="Shtratnikova V."/>
            <person name="Makarenko M."/>
            <person name="Klepikova A."/>
            <person name="Omelchenko D."/>
            <person name="Novikova G."/>
            <person name="Obukhova E."/>
            <person name="Bogdanov V."/>
            <person name="Penin A."/>
            <person name="Logacheva M."/>
        </authorList>
    </citation>
    <scope>NUCLEOTIDE SEQUENCE</scope>
    <source>
        <strain evidence="4">Hsosn_3</strain>
        <tissue evidence="4">Leaf</tissue>
    </source>
</reference>
<keyword evidence="3" id="KW-0812">Transmembrane</keyword>
<accession>A0AAD8ILJ0</accession>
<gene>
    <name evidence="4" type="ORF">POM88_015486</name>
</gene>
<keyword evidence="3" id="KW-1133">Transmembrane helix</keyword>
<evidence type="ECO:0000313" key="4">
    <source>
        <dbReference type="EMBL" id="KAK1387308.1"/>
    </source>
</evidence>
<comment type="caution">
    <text evidence="4">The sequence shown here is derived from an EMBL/GenBank/DDBJ whole genome shotgun (WGS) entry which is preliminary data.</text>
</comment>
<keyword evidence="3" id="KW-0472">Membrane</keyword>
<evidence type="ECO:0000256" key="3">
    <source>
        <dbReference type="SAM" id="Phobius"/>
    </source>
</evidence>
<evidence type="ECO:0000313" key="5">
    <source>
        <dbReference type="Proteomes" id="UP001237642"/>
    </source>
</evidence>
<dbReference type="GO" id="GO:0003723">
    <property type="term" value="F:RNA binding"/>
    <property type="evidence" value="ECO:0007669"/>
    <property type="project" value="TreeGrafter"/>
</dbReference>
<sequence>MVISTNIAETSLTLEGVVYGVDSEFSKQRFYKTRYLIFPLYSSFSLSWLFNLTLITTLQITDVENLIVAPISKASARQSAGMGGRVRPGKCLLDNLRYVVN</sequence>
<organism evidence="4 5">
    <name type="scientific">Heracleum sosnowskyi</name>
    <dbReference type="NCBI Taxonomy" id="360622"/>
    <lineage>
        <taxon>Eukaryota</taxon>
        <taxon>Viridiplantae</taxon>
        <taxon>Streptophyta</taxon>
        <taxon>Embryophyta</taxon>
        <taxon>Tracheophyta</taxon>
        <taxon>Spermatophyta</taxon>
        <taxon>Magnoliopsida</taxon>
        <taxon>eudicotyledons</taxon>
        <taxon>Gunneridae</taxon>
        <taxon>Pentapetalae</taxon>
        <taxon>asterids</taxon>
        <taxon>campanulids</taxon>
        <taxon>Apiales</taxon>
        <taxon>Apiaceae</taxon>
        <taxon>Apioideae</taxon>
        <taxon>apioid superclade</taxon>
        <taxon>Tordylieae</taxon>
        <taxon>Tordyliinae</taxon>
        <taxon>Heracleum</taxon>
    </lineage>
</organism>
<dbReference type="AlphaFoldDB" id="A0AAD8ILJ0"/>